<feature type="domain" description="PAC" evidence="14">
    <location>
        <begin position="665"/>
        <end position="717"/>
    </location>
</feature>
<protein>
    <submittedName>
        <fullName evidence="16">Tll2374 protein</fullName>
    </submittedName>
</protein>
<dbReference type="Gene3D" id="6.10.340.10">
    <property type="match status" value="1"/>
</dbReference>
<dbReference type="SMART" id="SM00304">
    <property type="entry name" value="HAMP"/>
    <property type="match status" value="1"/>
</dbReference>
<feature type="domain" description="PAS" evidence="13">
    <location>
        <begin position="590"/>
        <end position="631"/>
    </location>
</feature>
<dbReference type="EMBL" id="BA000039">
    <property type="protein sequence ID" value="BAC09926.1"/>
    <property type="molecule type" value="Genomic_DNA"/>
</dbReference>
<evidence type="ECO:0000259" key="15">
    <source>
        <dbReference type="PROSITE" id="PS50885"/>
    </source>
</evidence>
<dbReference type="Pfam" id="PF00672">
    <property type="entry name" value="HAMP"/>
    <property type="match status" value="1"/>
</dbReference>
<evidence type="ECO:0000256" key="7">
    <source>
        <dbReference type="ARBA" id="ARBA00022777"/>
    </source>
</evidence>
<evidence type="ECO:0000256" key="12">
    <source>
        <dbReference type="SAM" id="Coils"/>
    </source>
</evidence>
<dbReference type="GO" id="GO:0005524">
    <property type="term" value="F:ATP binding"/>
    <property type="evidence" value="ECO:0007669"/>
    <property type="project" value="UniProtKB-KW"/>
</dbReference>
<dbReference type="GO" id="GO:0016301">
    <property type="term" value="F:kinase activity"/>
    <property type="evidence" value="ECO:0007669"/>
    <property type="project" value="UniProtKB-KW"/>
</dbReference>
<feature type="coiled-coil region" evidence="12">
    <location>
        <begin position="705"/>
        <end position="739"/>
    </location>
</feature>
<feature type="coiled-coil region" evidence="12">
    <location>
        <begin position="451"/>
        <end position="481"/>
    </location>
</feature>
<dbReference type="PANTHER" id="PTHR44757:SF2">
    <property type="entry name" value="BIOFILM ARCHITECTURE MAINTENANCE PROTEIN MBAA"/>
    <property type="match status" value="1"/>
</dbReference>
<dbReference type="InterPro" id="IPR052155">
    <property type="entry name" value="Biofilm_reg_signaling"/>
</dbReference>
<keyword evidence="6" id="KW-0547">Nucleotide-binding</keyword>
<dbReference type="SUPFAM" id="SSF103190">
    <property type="entry name" value="Sensory domain-like"/>
    <property type="match status" value="1"/>
</dbReference>
<dbReference type="GO" id="GO:0000160">
    <property type="term" value="P:phosphorelay signal transduction system"/>
    <property type="evidence" value="ECO:0007669"/>
    <property type="project" value="UniProtKB-KW"/>
</dbReference>
<accession>Q8DGE3</accession>
<keyword evidence="4" id="KW-0808">Transferase</keyword>
<evidence type="ECO:0000256" key="3">
    <source>
        <dbReference type="ARBA" id="ARBA00022553"/>
    </source>
</evidence>
<dbReference type="AlphaFoldDB" id="Q8DGE3"/>
<organism evidence="16 17">
    <name type="scientific">Thermosynechococcus vestitus (strain NIES-2133 / IAM M-273 / BP-1)</name>
    <dbReference type="NCBI Taxonomy" id="197221"/>
    <lineage>
        <taxon>Bacteria</taxon>
        <taxon>Bacillati</taxon>
        <taxon>Cyanobacteriota</taxon>
        <taxon>Cyanophyceae</taxon>
        <taxon>Acaryochloridales</taxon>
        <taxon>Thermosynechococcaceae</taxon>
        <taxon>Thermosynechococcus</taxon>
    </lineage>
</organism>
<evidence type="ECO:0000313" key="16">
    <source>
        <dbReference type="EMBL" id="BAC09926.1"/>
    </source>
</evidence>
<name>Q8DGE3_THEVB</name>
<dbReference type="InterPro" id="IPR033463">
    <property type="entry name" value="sCache_3"/>
</dbReference>
<dbReference type="Gene3D" id="3.30.450.20">
    <property type="entry name" value="PAS domain"/>
    <property type="match status" value="2"/>
</dbReference>
<dbReference type="Pfam" id="PF17202">
    <property type="entry name" value="sCache_3_3"/>
    <property type="match status" value="1"/>
</dbReference>
<dbReference type="CDD" id="cd06225">
    <property type="entry name" value="HAMP"/>
    <property type="match status" value="1"/>
</dbReference>
<dbReference type="SUPFAM" id="SSF55785">
    <property type="entry name" value="PYP-like sensor domain (PAS domain)"/>
    <property type="match status" value="2"/>
</dbReference>
<sequence length="762" mass="85901">MKNSPRALSQRFSIPWQRLSLRWKLTLALALAALLPAVVITEALIQLSYRGFEHFLDVQLRSSWRDLQWEIDNLAYESRIQALLIASGIYARQVDQSLVSVLNPAALQGILAEVDRTERPMNLMLVTDARGKVLAQQTKVLAKTGEALLDLSPETHSSYRLSRHQASSIANLAMFQVARDRQQMISGLVLLNREQLQELGLAQQAKITLRPQPIANLPPNQQPAPPGTYPIADGNIGLLAFAAKPLYENNQFQGLILTGILLNNMPDPVDSTTAWSTVDTVATIFAQDLRIATNVPYSDGRTRALGTRVAREVATQVLNQGKMFVGTTDIVGSAYATIYSPLQDFRQQLNLPHPPPIGIAFVGKSWAWIDTIAHQKRWVSFAITLGALSLASVWAYLTANAIVRPIQSLVTSTRRVQAGDLATLVQVHSLDEVGELANSFNAMMHQLRISFEELAQKNHSLEQIRDELIEANEQFQAVLNAVPGTIAWINAEGIYKGVNRKLAETLNLPPEAFIGRPLGFLSEDRELAAFMQEFLVSPDQFASRVISVQRNGQTRFYLVALQKYMKGTHTVAVGIDISDRIRAEEALRIAEENYRSIFENALEGIFQASTENRFIRVNAAMAKIFGFDSPEEMVETVTSIRDQIYGEPSTHDEILNHFATGETTGHFEFKAYRRDRQIIWIQLNMRAVLDTDGKISYYEGLVQDITERKQREQAMQQQIEELRVEIDHEKRRQQVAEITETEYFQQLRREANHLRQRRHSKS</sequence>
<dbReference type="PANTHER" id="PTHR44757">
    <property type="entry name" value="DIGUANYLATE CYCLASE DGCP"/>
    <property type="match status" value="1"/>
</dbReference>
<gene>
    <name evidence="16" type="ordered locus">tll2374</name>
</gene>
<keyword evidence="9" id="KW-1133">Transmembrane helix</keyword>
<dbReference type="eggNOG" id="COG2202">
    <property type="taxonomic scope" value="Bacteria"/>
</dbReference>
<evidence type="ECO:0000256" key="6">
    <source>
        <dbReference type="ARBA" id="ARBA00022741"/>
    </source>
</evidence>
<dbReference type="Pfam" id="PF00989">
    <property type="entry name" value="PAS"/>
    <property type="match status" value="1"/>
</dbReference>
<dbReference type="InterPro" id="IPR001610">
    <property type="entry name" value="PAC"/>
</dbReference>
<dbReference type="InterPro" id="IPR013767">
    <property type="entry name" value="PAS_fold"/>
</dbReference>
<dbReference type="KEGG" id="tel:tll2374"/>
<dbReference type="InterPro" id="IPR003660">
    <property type="entry name" value="HAMP_dom"/>
</dbReference>
<dbReference type="eggNOG" id="COG5000">
    <property type="taxonomic scope" value="Bacteria"/>
</dbReference>
<evidence type="ECO:0000313" key="17">
    <source>
        <dbReference type="Proteomes" id="UP000000440"/>
    </source>
</evidence>
<feature type="domain" description="HAMP" evidence="15">
    <location>
        <begin position="400"/>
        <end position="452"/>
    </location>
</feature>
<keyword evidence="5" id="KW-0812">Transmembrane</keyword>
<comment type="subcellular location">
    <subcellularLocation>
        <location evidence="1">Cell membrane</location>
        <topology evidence="1">Multi-pass membrane protein</topology>
    </subcellularLocation>
</comment>
<evidence type="ECO:0000259" key="14">
    <source>
        <dbReference type="PROSITE" id="PS50113"/>
    </source>
</evidence>
<dbReference type="InterPro" id="IPR035965">
    <property type="entry name" value="PAS-like_dom_sf"/>
</dbReference>
<dbReference type="SMART" id="SM00086">
    <property type="entry name" value="PAC"/>
    <property type="match status" value="1"/>
</dbReference>
<dbReference type="InterPro" id="IPR029151">
    <property type="entry name" value="Sensor-like_sf"/>
</dbReference>
<dbReference type="GO" id="GO:0005886">
    <property type="term" value="C:plasma membrane"/>
    <property type="evidence" value="ECO:0007669"/>
    <property type="project" value="UniProtKB-SubCell"/>
</dbReference>
<keyword evidence="17" id="KW-1185">Reference proteome</keyword>
<dbReference type="CDD" id="cd00130">
    <property type="entry name" value="PAS"/>
    <property type="match status" value="1"/>
</dbReference>
<dbReference type="STRING" id="197221.gene:10748994"/>
<dbReference type="SUPFAM" id="SSF158472">
    <property type="entry name" value="HAMP domain-like"/>
    <property type="match status" value="1"/>
</dbReference>
<evidence type="ECO:0000256" key="9">
    <source>
        <dbReference type="ARBA" id="ARBA00022989"/>
    </source>
</evidence>
<dbReference type="PATRIC" id="fig|197221.4.peg.2491"/>
<dbReference type="PROSITE" id="PS50112">
    <property type="entry name" value="PAS"/>
    <property type="match status" value="1"/>
</dbReference>
<dbReference type="EnsemblBacteria" id="BAC09926">
    <property type="protein sequence ID" value="BAC09926"/>
    <property type="gene ID" value="BAC09926"/>
</dbReference>
<keyword evidence="10" id="KW-0902">Two-component regulatory system</keyword>
<reference evidence="16 17" key="1">
    <citation type="journal article" date="2002" name="DNA Res.">
        <title>Complete genome structure of the thermophilic cyanobacterium Thermosynechococcus elongatus BP-1.</title>
        <authorList>
            <person name="Nakamura Y."/>
            <person name="Kaneko T."/>
            <person name="Sato S."/>
            <person name="Ikeuchi M."/>
            <person name="Katoh H."/>
            <person name="Sasamoto S."/>
            <person name="Watanabe A."/>
            <person name="Iriguchi M."/>
            <person name="Kawashima K."/>
            <person name="Kimura T."/>
            <person name="Kishida Y."/>
            <person name="Kiyokawa C."/>
            <person name="Kohara M."/>
            <person name="Matsumoto M."/>
            <person name="Matsuno A."/>
            <person name="Nakazaki N."/>
            <person name="Shimpo S."/>
            <person name="Sugimoto M."/>
            <person name="Takeuchi C."/>
            <person name="Yamada M."/>
            <person name="Tabata S."/>
        </authorList>
    </citation>
    <scope>NUCLEOTIDE SEQUENCE [LARGE SCALE GENOMIC DNA]</scope>
    <source>
        <strain evidence="17">IAM M-273 / NIES-2133 / BP-1</strain>
    </source>
</reference>
<dbReference type="SMART" id="SM00091">
    <property type="entry name" value="PAS"/>
    <property type="match status" value="3"/>
</dbReference>
<dbReference type="Proteomes" id="UP000000440">
    <property type="component" value="Chromosome"/>
</dbReference>
<dbReference type="InterPro" id="IPR000700">
    <property type="entry name" value="PAS-assoc_C"/>
</dbReference>
<keyword evidence="3" id="KW-0597">Phosphoprotein</keyword>
<proteinExistence type="predicted"/>
<keyword evidence="8" id="KW-0067">ATP-binding</keyword>
<keyword evidence="11" id="KW-0472">Membrane</keyword>
<evidence type="ECO:0000256" key="1">
    <source>
        <dbReference type="ARBA" id="ARBA00004651"/>
    </source>
</evidence>
<dbReference type="Pfam" id="PF13426">
    <property type="entry name" value="PAS_9"/>
    <property type="match status" value="1"/>
</dbReference>
<dbReference type="NCBIfam" id="TIGR00229">
    <property type="entry name" value="sensory_box"/>
    <property type="match status" value="1"/>
</dbReference>
<evidence type="ECO:0000256" key="10">
    <source>
        <dbReference type="ARBA" id="ARBA00023012"/>
    </source>
</evidence>
<keyword evidence="2" id="KW-1003">Cell membrane</keyword>
<dbReference type="PROSITE" id="PS50885">
    <property type="entry name" value="HAMP"/>
    <property type="match status" value="1"/>
</dbReference>
<dbReference type="InterPro" id="IPR000014">
    <property type="entry name" value="PAS"/>
</dbReference>
<evidence type="ECO:0000256" key="4">
    <source>
        <dbReference type="ARBA" id="ARBA00022679"/>
    </source>
</evidence>
<dbReference type="PROSITE" id="PS50113">
    <property type="entry name" value="PAC"/>
    <property type="match status" value="1"/>
</dbReference>
<evidence type="ECO:0000256" key="11">
    <source>
        <dbReference type="ARBA" id="ARBA00023136"/>
    </source>
</evidence>
<evidence type="ECO:0000259" key="13">
    <source>
        <dbReference type="PROSITE" id="PS50112"/>
    </source>
</evidence>
<evidence type="ECO:0000256" key="2">
    <source>
        <dbReference type="ARBA" id="ARBA00022475"/>
    </source>
</evidence>
<keyword evidence="7" id="KW-0418">Kinase</keyword>
<keyword evidence="12" id="KW-0175">Coiled coil</keyword>
<evidence type="ECO:0000256" key="5">
    <source>
        <dbReference type="ARBA" id="ARBA00022692"/>
    </source>
</evidence>
<evidence type="ECO:0000256" key="8">
    <source>
        <dbReference type="ARBA" id="ARBA00022840"/>
    </source>
</evidence>